<accession>A0A0J8GTY9</accession>
<dbReference type="OrthoDB" id="7337792at2"/>
<dbReference type="PANTHER" id="PTHR23535:SF2">
    <property type="entry name" value="SUGAR EFFLUX TRANSPORTER A-RELATED"/>
    <property type="match status" value="1"/>
</dbReference>
<dbReference type="AlphaFoldDB" id="A0A0J8GTY9"/>
<feature type="domain" description="Major facilitator superfamily (MFS) profile" evidence="10">
    <location>
        <begin position="207"/>
        <end position="387"/>
    </location>
</feature>
<feature type="transmembrane region" description="Helical" evidence="9">
    <location>
        <begin position="269"/>
        <end position="289"/>
    </location>
</feature>
<evidence type="ECO:0000256" key="2">
    <source>
        <dbReference type="ARBA" id="ARBA00006523"/>
    </source>
</evidence>
<evidence type="ECO:0000313" key="11">
    <source>
        <dbReference type="EMBL" id="KMT66207.1"/>
    </source>
</evidence>
<feature type="transmembrane region" description="Helical" evidence="9">
    <location>
        <begin position="295"/>
        <end position="320"/>
    </location>
</feature>
<dbReference type="RefSeq" id="WP_048690136.1">
    <property type="nucleotide sequence ID" value="NZ_KQ130484.1"/>
</dbReference>
<name>A0A0J8GTY9_9ALTE</name>
<dbReference type="Pfam" id="PF07690">
    <property type="entry name" value="MFS_1"/>
    <property type="match status" value="1"/>
</dbReference>
<feature type="transmembrane region" description="Helical" evidence="9">
    <location>
        <begin position="97"/>
        <end position="119"/>
    </location>
</feature>
<dbReference type="Proteomes" id="UP000037600">
    <property type="component" value="Unassembled WGS sequence"/>
</dbReference>
<sequence>MSSLQNSSWLYLILSTLTGLVGAFVNPLMSFFLVEGLGAEPIYIGLYTVLVTIAGLFISQLLGAKADNGVSARKLYIASVIAMGTGLVLYANLGSYWMVLLVGICMVSIGNAAIPQMLTVSRQWADRNKKINTVDFNARLRAAISLAWIIGPAVGFALAGSLGFSSSFYIAAIFSGVAALFAFKLIPEVKVVKEAVNGKHNGASSLSFWMLGLSVTFASVANILYSSAMPLYTIKELGFASYSPGLLMGLVALLEIPVMLYAGKLSQKITKHALVGVAYLFAIVFYSGIFFSTDLWHFICLQFVNAIFYGLFAGLSLTLLQDELPLRVGYTSAFYSNAIKIGMMLGTSLTGVIAQFTSFRHANLGALIAVCLALICLLYYRALKKKV</sequence>
<keyword evidence="3" id="KW-0813">Transport</keyword>
<comment type="subcellular location">
    <subcellularLocation>
        <location evidence="1">Cell membrane</location>
        <topology evidence="1">Multi-pass membrane protein</topology>
    </subcellularLocation>
</comment>
<evidence type="ECO:0000256" key="1">
    <source>
        <dbReference type="ARBA" id="ARBA00004651"/>
    </source>
</evidence>
<dbReference type="STRING" id="1513271.XM47_04185"/>
<dbReference type="Gene3D" id="1.20.1250.20">
    <property type="entry name" value="MFS general substrate transporter like domains"/>
    <property type="match status" value="2"/>
</dbReference>
<dbReference type="InterPro" id="IPR011701">
    <property type="entry name" value="MFS"/>
</dbReference>
<feature type="transmembrane region" description="Helical" evidence="9">
    <location>
        <begin position="168"/>
        <end position="186"/>
    </location>
</feature>
<evidence type="ECO:0000256" key="6">
    <source>
        <dbReference type="ARBA" id="ARBA00022692"/>
    </source>
</evidence>
<gene>
    <name evidence="11" type="ORF">XM47_04185</name>
</gene>
<evidence type="ECO:0000256" key="9">
    <source>
        <dbReference type="SAM" id="Phobius"/>
    </source>
</evidence>
<dbReference type="GO" id="GO:0022857">
    <property type="term" value="F:transmembrane transporter activity"/>
    <property type="evidence" value="ECO:0007669"/>
    <property type="project" value="InterPro"/>
</dbReference>
<keyword evidence="7 9" id="KW-1133">Transmembrane helix</keyword>
<evidence type="ECO:0000313" key="12">
    <source>
        <dbReference type="Proteomes" id="UP000037600"/>
    </source>
</evidence>
<feature type="transmembrane region" description="Helical" evidence="9">
    <location>
        <begin position="41"/>
        <end position="63"/>
    </location>
</feature>
<feature type="transmembrane region" description="Helical" evidence="9">
    <location>
        <begin position="75"/>
        <end position="91"/>
    </location>
</feature>
<keyword evidence="6 9" id="KW-0812">Transmembrane</keyword>
<evidence type="ECO:0000256" key="4">
    <source>
        <dbReference type="ARBA" id="ARBA00022475"/>
    </source>
</evidence>
<comment type="caution">
    <text evidence="11">The sequence shown here is derived from an EMBL/GenBank/DDBJ whole genome shotgun (WGS) entry which is preliminary data.</text>
</comment>
<dbReference type="PANTHER" id="PTHR23535">
    <property type="entry name" value="SUGAR EFFLUX TRANSPORTER A-RELATED"/>
    <property type="match status" value="1"/>
</dbReference>
<keyword evidence="5" id="KW-0762">Sugar transport</keyword>
<dbReference type="SUPFAM" id="SSF103473">
    <property type="entry name" value="MFS general substrate transporter"/>
    <property type="match status" value="1"/>
</dbReference>
<dbReference type="InterPro" id="IPR020846">
    <property type="entry name" value="MFS_dom"/>
</dbReference>
<protein>
    <recommendedName>
        <fullName evidence="10">Major facilitator superfamily (MFS) profile domain-containing protein</fullName>
    </recommendedName>
</protein>
<keyword evidence="4" id="KW-1003">Cell membrane</keyword>
<organism evidence="11 12">
    <name type="scientific">Catenovulum maritimum</name>
    <dbReference type="NCBI Taxonomy" id="1513271"/>
    <lineage>
        <taxon>Bacteria</taxon>
        <taxon>Pseudomonadati</taxon>
        <taxon>Pseudomonadota</taxon>
        <taxon>Gammaproteobacteria</taxon>
        <taxon>Alteromonadales</taxon>
        <taxon>Alteromonadaceae</taxon>
        <taxon>Catenovulum</taxon>
    </lineage>
</organism>
<reference evidence="11 12" key="1">
    <citation type="submission" date="2015-04" db="EMBL/GenBank/DDBJ databases">
        <title>Draft Genome Sequence of the Novel Agar-Digesting Marine Bacterium Q1.</title>
        <authorList>
            <person name="Li Y."/>
            <person name="Li D."/>
            <person name="Chen G."/>
            <person name="Du Z."/>
        </authorList>
    </citation>
    <scope>NUCLEOTIDE SEQUENCE [LARGE SCALE GENOMIC DNA]</scope>
    <source>
        <strain evidence="11 12">Q1</strain>
    </source>
</reference>
<dbReference type="PROSITE" id="PS50850">
    <property type="entry name" value="MFS"/>
    <property type="match status" value="1"/>
</dbReference>
<keyword evidence="12" id="KW-1185">Reference proteome</keyword>
<evidence type="ECO:0000256" key="7">
    <source>
        <dbReference type="ARBA" id="ARBA00022989"/>
    </source>
</evidence>
<evidence type="ECO:0000259" key="10">
    <source>
        <dbReference type="PROSITE" id="PS50850"/>
    </source>
</evidence>
<proteinExistence type="inferred from homology"/>
<evidence type="ECO:0000256" key="8">
    <source>
        <dbReference type="ARBA" id="ARBA00023136"/>
    </source>
</evidence>
<dbReference type="CDD" id="cd17471">
    <property type="entry name" value="MFS_Set"/>
    <property type="match status" value="1"/>
</dbReference>
<dbReference type="InterPro" id="IPR036259">
    <property type="entry name" value="MFS_trans_sf"/>
</dbReference>
<feature type="transmembrane region" description="Helical" evidence="9">
    <location>
        <begin position="245"/>
        <end position="262"/>
    </location>
</feature>
<feature type="transmembrane region" description="Helical" evidence="9">
    <location>
        <begin position="206"/>
        <end position="225"/>
    </location>
</feature>
<evidence type="ECO:0000256" key="3">
    <source>
        <dbReference type="ARBA" id="ARBA00022448"/>
    </source>
</evidence>
<dbReference type="GO" id="GO:0005886">
    <property type="term" value="C:plasma membrane"/>
    <property type="evidence" value="ECO:0007669"/>
    <property type="project" value="UniProtKB-SubCell"/>
</dbReference>
<feature type="transmembrane region" description="Helical" evidence="9">
    <location>
        <begin position="140"/>
        <end position="162"/>
    </location>
</feature>
<feature type="transmembrane region" description="Helical" evidence="9">
    <location>
        <begin position="9"/>
        <end position="29"/>
    </location>
</feature>
<feature type="transmembrane region" description="Helical" evidence="9">
    <location>
        <begin position="332"/>
        <end position="356"/>
    </location>
</feature>
<dbReference type="EMBL" id="LAZL01000005">
    <property type="protein sequence ID" value="KMT66207.1"/>
    <property type="molecule type" value="Genomic_DNA"/>
</dbReference>
<feature type="transmembrane region" description="Helical" evidence="9">
    <location>
        <begin position="362"/>
        <end position="380"/>
    </location>
</feature>
<keyword evidence="8 9" id="KW-0472">Membrane</keyword>
<evidence type="ECO:0000256" key="5">
    <source>
        <dbReference type="ARBA" id="ARBA00022597"/>
    </source>
</evidence>
<comment type="similarity">
    <text evidence="2">Belongs to the major facilitator superfamily. Set transporter family.</text>
</comment>